<comment type="caution">
    <text evidence="1">The sequence shown here is derived from an EMBL/GenBank/DDBJ whole genome shotgun (WGS) entry which is preliminary data.</text>
</comment>
<organism evidence="1 2">
    <name type="scientific">Ensete ventricosum</name>
    <name type="common">Abyssinian banana</name>
    <name type="synonym">Musa ensete</name>
    <dbReference type="NCBI Taxonomy" id="4639"/>
    <lineage>
        <taxon>Eukaryota</taxon>
        <taxon>Viridiplantae</taxon>
        <taxon>Streptophyta</taxon>
        <taxon>Embryophyta</taxon>
        <taxon>Tracheophyta</taxon>
        <taxon>Spermatophyta</taxon>
        <taxon>Magnoliopsida</taxon>
        <taxon>Liliopsida</taxon>
        <taxon>Zingiberales</taxon>
        <taxon>Musaceae</taxon>
        <taxon>Ensete</taxon>
    </lineage>
</organism>
<reference evidence="1 2" key="1">
    <citation type="journal article" date="2014" name="Agronomy (Basel)">
        <title>A Draft Genome Sequence for Ensete ventricosum, the Drought-Tolerant Tree Against Hunger.</title>
        <authorList>
            <person name="Harrison J."/>
            <person name="Moore K.A."/>
            <person name="Paszkiewicz K."/>
            <person name="Jones T."/>
            <person name="Grant M."/>
            <person name="Ambacheew D."/>
            <person name="Muzemil S."/>
            <person name="Studholme D.J."/>
        </authorList>
    </citation>
    <scope>NUCLEOTIDE SEQUENCE [LARGE SCALE GENOMIC DNA]</scope>
</reference>
<evidence type="ECO:0000313" key="1">
    <source>
        <dbReference type="EMBL" id="RRT44665.1"/>
    </source>
</evidence>
<protein>
    <submittedName>
        <fullName evidence="1">Uncharacterized protein</fullName>
    </submittedName>
</protein>
<dbReference type="EMBL" id="AMZH03016333">
    <property type="protein sequence ID" value="RRT44665.1"/>
    <property type="molecule type" value="Genomic_DNA"/>
</dbReference>
<dbReference type="AlphaFoldDB" id="A0A426XYR8"/>
<dbReference type="Proteomes" id="UP000287651">
    <property type="component" value="Unassembled WGS sequence"/>
</dbReference>
<proteinExistence type="predicted"/>
<evidence type="ECO:0000313" key="2">
    <source>
        <dbReference type="Proteomes" id="UP000287651"/>
    </source>
</evidence>
<gene>
    <name evidence="1" type="ORF">B296_00041893</name>
</gene>
<sequence>MEFLKEELWGGLYRSRISGIIVEATSSFAGACLTIHATLCICSQPRSRAGGEL</sequence>
<feature type="non-terminal residue" evidence="1">
    <location>
        <position position="53"/>
    </location>
</feature>
<accession>A0A426XYR8</accession>
<name>A0A426XYR8_ENSVE</name>